<feature type="compositionally biased region" description="Polar residues" evidence="1">
    <location>
        <begin position="1"/>
        <end position="21"/>
    </location>
</feature>
<dbReference type="Proteomes" id="UP000250235">
    <property type="component" value="Unassembled WGS sequence"/>
</dbReference>
<feature type="region of interest" description="Disordered" evidence="1">
    <location>
        <begin position="57"/>
        <end position="105"/>
    </location>
</feature>
<evidence type="ECO:0000313" key="2">
    <source>
        <dbReference type="EMBL" id="KZV40487.1"/>
    </source>
</evidence>
<gene>
    <name evidence="2" type="ORF">F511_23824</name>
</gene>
<feature type="region of interest" description="Disordered" evidence="1">
    <location>
        <begin position="1"/>
        <end position="26"/>
    </location>
</feature>
<accession>A0A2Z7C1A0</accession>
<dbReference type="AlphaFoldDB" id="A0A2Z7C1A0"/>
<dbReference type="EMBL" id="KQ999963">
    <property type="protein sequence ID" value="KZV40487.1"/>
    <property type="molecule type" value="Genomic_DNA"/>
</dbReference>
<feature type="compositionally biased region" description="Gly residues" evidence="1">
    <location>
        <begin position="415"/>
        <end position="431"/>
    </location>
</feature>
<feature type="region of interest" description="Disordered" evidence="1">
    <location>
        <begin position="399"/>
        <end position="458"/>
    </location>
</feature>
<organism evidence="2 3">
    <name type="scientific">Dorcoceras hygrometricum</name>
    <dbReference type="NCBI Taxonomy" id="472368"/>
    <lineage>
        <taxon>Eukaryota</taxon>
        <taxon>Viridiplantae</taxon>
        <taxon>Streptophyta</taxon>
        <taxon>Embryophyta</taxon>
        <taxon>Tracheophyta</taxon>
        <taxon>Spermatophyta</taxon>
        <taxon>Magnoliopsida</taxon>
        <taxon>eudicotyledons</taxon>
        <taxon>Gunneridae</taxon>
        <taxon>Pentapetalae</taxon>
        <taxon>asterids</taxon>
        <taxon>lamiids</taxon>
        <taxon>Lamiales</taxon>
        <taxon>Gesneriaceae</taxon>
        <taxon>Didymocarpoideae</taxon>
        <taxon>Trichosporeae</taxon>
        <taxon>Loxocarpinae</taxon>
        <taxon>Dorcoceras</taxon>
    </lineage>
</organism>
<keyword evidence="3" id="KW-1185">Reference proteome</keyword>
<dbReference type="OrthoDB" id="1933455at2759"/>
<evidence type="ECO:0000256" key="1">
    <source>
        <dbReference type="SAM" id="MobiDB-lite"/>
    </source>
</evidence>
<sequence>MWTQRQHQQSDWTGVTISTQPDPIPATTIELNEVPADQIPQEGGTDHFDGQMEVNAPTEQEGHNDQGVTTDSRDGSPHNSIPIISNKGKGDVADNEQMGTGSEDLEKAVSTKDVQLNVDTTSVDEHCRQLIESARNKVSAQLATFDDWIHFRLEVRLKEISSFELMVNTEEQLIEWAETENVTELSERRSLIQYKFLELDLEKLYLMHLANFKAGVASVNYDFECIRRLHTELRLIAAADRNHRGLVGLPFINPEFDFLPKQVNEATAITSHEHQAHKNEPLIQIVKHAHQDHDEQGFIERVDQALVNCYSSTGISYSPASKYGYPDSLDQSYARIRDDTTITRHHNTKLCDELKSTAEGFDIRIDVLERTLTQRMVDELAVVKSQLAAIVEDLKETGAAKNGEGGSSSRPREGPSGGGLSGGRGGSSSRGGRGRGRGRSDDRTIQATDLYIQNGLKS</sequence>
<reference evidence="2 3" key="1">
    <citation type="journal article" date="2015" name="Proc. Natl. Acad. Sci. U.S.A.">
        <title>The resurrection genome of Boea hygrometrica: A blueprint for survival of dehydration.</title>
        <authorList>
            <person name="Xiao L."/>
            <person name="Yang G."/>
            <person name="Zhang L."/>
            <person name="Yang X."/>
            <person name="Zhao S."/>
            <person name="Ji Z."/>
            <person name="Zhou Q."/>
            <person name="Hu M."/>
            <person name="Wang Y."/>
            <person name="Chen M."/>
            <person name="Xu Y."/>
            <person name="Jin H."/>
            <person name="Xiao X."/>
            <person name="Hu G."/>
            <person name="Bao F."/>
            <person name="Hu Y."/>
            <person name="Wan P."/>
            <person name="Li L."/>
            <person name="Deng X."/>
            <person name="Kuang T."/>
            <person name="Xiang C."/>
            <person name="Zhu J.K."/>
            <person name="Oliver M.J."/>
            <person name="He Y."/>
        </authorList>
    </citation>
    <scope>NUCLEOTIDE SEQUENCE [LARGE SCALE GENOMIC DNA]</scope>
    <source>
        <strain evidence="3">cv. XS01</strain>
    </source>
</reference>
<evidence type="ECO:0000313" key="3">
    <source>
        <dbReference type="Proteomes" id="UP000250235"/>
    </source>
</evidence>
<protein>
    <submittedName>
        <fullName evidence="2">Uncharacterized protein</fullName>
    </submittedName>
</protein>
<proteinExistence type="predicted"/>
<name>A0A2Z7C1A0_9LAMI</name>